<feature type="chain" id="PRO_5009911017" description="Lipoprotein" evidence="1">
    <location>
        <begin position="24"/>
        <end position="201"/>
    </location>
</feature>
<keyword evidence="1" id="KW-0732">Signal</keyword>
<evidence type="ECO:0008006" key="4">
    <source>
        <dbReference type="Google" id="ProtNLM"/>
    </source>
</evidence>
<keyword evidence="3" id="KW-1185">Reference proteome</keyword>
<evidence type="ECO:0000313" key="2">
    <source>
        <dbReference type="EMBL" id="SHG23993.1"/>
    </source>
</evidence>
<protein>
    <recommendedName>
        <fullName evidence="4">Lipoprotein</fullName>
    </recommendedName>
</protein>
<name>A0A1M5I885_9FLAO</name>
<dbReference type="EMBL" id="FQUT01000012">
    <property type="protein sequence ID" value="SHG23993.1"/>
    <property type="molecule type" value="Genomic_DNA"/>
</dbReference>
<accession>A0A1M5I885</accession>
<gene>
    <name evidence="2" type="ORF">SAMN05443633_11219</name>
</gene>
<dbReference type="PROSITE" id="PS51257">
    <property type="entry name" value="PROKAR_LIPOPROTEIN"/>
    <property type="match status" value="1"/>
</dbReference>
<dbReference type="AlphaFoldDB" id="A0A1M5I885"/>
<sequence>MNINMVKYLFLSFSFLVVVSCNAQTDLETFKVDEIVSENIIEKSAKETEPIYGLLSYRLEDIQNYRLGSVGLSAYSISNGYNYSNNNLALIVNNYQENKYLGFILNLVKEEDGKGVTDFLIKTYGKPENRQADKNSLASFWDVSSESKWIFLLQTQEPSQDGKKYKNVKVFVVKKGTRVDNSTDSTVFSILESFNLAYPKD</sequence>
<proteinExistence type="predicted"/>
<organism evidence="2 3">
    <name type="scientific">Chryseobacterium arachidis</name>
    <dbReference type="NCBI Taxonomy" id="1416778"/>
    <lineage>
        <taxon>Bacteria</taxon>
        <taxon>Pseudomonadati</taxon>
        <taxon>Bacteroidota</taxon>
        <taxon>Flavobacteriia</taxon>
        <taxon>Flavobacteriales</taxon>
        <taxon>Weeksellaceae</taxon>
        <taxon>Chryseobacterium group</taxon>
        <taxon>Chryseobacterium</taxon>
    </lineage>
</organism>
<reference evidence="3" key="1">
    <citation type="submission" date="2016-11" db="EMBL/GenBank/DDBJ databases">
        <authorList>
            <person name="Varghese N."/>
            <person name="Submissions S."/>
        </authorList>
    </citation>
    <scope>NUCLEOTIDE SEQUENCE [LARGE SCALE GENOMIC DNA]</scope>
    <source>
        <strain evidence="3">DSM 27619</strain>
    </source>
</reference>
<dbReference type="Proteomes" id="UP000184518">
    <property type="component" value="Unassembled WGS sequence"/>
</dbReference>
<feature type="signal peptide" evidence="1">
    <location>
        <begin position="1"/>
        <end position="23"/>
    </location>
</feature>
<evidence type="ECO:0000313" key="3">
    <source>
        <dbReference type="Proteomes" id="UP000184518"/>
    </source>
</evidence>
<evidence type="ECO:0000256" key="1">
    <source>
        <dbReference type="SAM" id="SignalP"/>
    </source>
</evidence>